<dbReference type="Proteomes" id="UP000004310">
    <property type="component" value="Unassembled WGS sequence"/>
</dbReference>
<dbReference type="AlphaFoldDB" id="Q0G1R9"/>
<dbReference type="EMBL" id="AATP01000004">
    <property type="protein sequence ID" value="EAU41012.1"/>
    <property type="molecule type" value="Genomic_DNA"/>
</dbReference>
<accession>Q0G1R9</accession>
<gene>
    <name evidence="1" type="ORF">FP2506_12134</name>
</gene>
<evidence type="ECO:0000313" key="2">
    <source>
        <dbReference type="Proteomes" id="UP000004310"/>
    </source>
</evidence>
<dbReference type="eggNOG" id="COG3328">
    <property type="taxonomic scope" value="Bacteria"/>
</dbReference>
<keyword evidence="2" id="KW-1185">Reference proteome</keyword>
<organism evidence="1 2">
    <name type="scientific">Fulvimarina pelagi HTCC2506</name>
    <dbReference type="NCBI Taxonomy" id="314231"/>
    <lineage>
        <taxon>Bacteria</taxon>
        <taxon>Pseudomonadati</taxon>
        <taxon>Pseudomonadota</taxon>
        <taxon>Alphaproteobacteria</taxon>
        <taxon>Hyphomicrobiales</taxon>
        <taxon>Aurantimonadaceae</taxon>
        <taxon>Fulvimarina</taxon>
    </lineage>
</organism>
<reference evidence="1 2" key="1">
    <citation type="journal article" date="2010" name="J. Bacteriol.">
        <title>Genome sequence of Fulvimarina pelagi HTCC2506T, a Mn(II)-oxidizing alphaproteobacterium possessing an aerobic anoxygenic photosynthetic gene cluster and Xanthorhodopsin.</title>
        <authorList>
            <person name="Kang I."/>
            <person name="Oh H.M."/>
            <person name="Lim S.I."/>
            <person name="Ferriera S."/>
            <person name="Giovannoni S.J."/>
            <person name="Cho J.C."/>
        </authorList>
    </citation>
    <scope>NUCLEOTIDE SEQUENCE [LARGE SCALE GENOMIC DNA]</scope>
    <source>
        <strain evidence="1 2">HTCC2506</strain>
    </source>
</reference>
<dbReference type="HOGENOM" id="CLU_036805_13_7_5"/>
<evidence type="ECO:0000313" key="1">
    <source>
        <dbReference type="EMBL" id="EAU41012.1"/>
    </source>
</evidence>
<name>Q0G1R9_9HYPH</name>
<protein>
    <submittedName>
        <fullName evidence="1">Transposase, mutator type</fullName>
    </submittedName>
</protein>
<sequence length="63" mass="7104">MNSKLRRTVPARGHFPRDDAAIKRPFLALNRAEKESQMAPSDRAMAKAQFAILYGERFTAARA</sequence>
<comment type="caution">
    <text evidence="1">The sequence shown here is derived from an EMBL/GenBank/DDBJ whole genome shotgun (WGS) entry which is preliminary data.</text>
</comment>
<proteinExistence type="predicted"/>